<feature type="domain" description="Pvc16 N-terminal" evidence="1">
    <location>
        <begin position="10"/>
        <end position="171"/>
    </location>
</feature>
<protein>
    <submittedName>
        <fullName evidence="2">DUF4255 domain-containing protein</fullName>
    </submittedName>
</protein>
<evidence type="ECO:0000313" key="3">
    <source>
        <dbReference type="Proteomes" id="UP000777265"/>
    </source>
</evidence>
<sequence>MSLSTAIGMVSESLRNLLVAEMSLVPVVPVTILAPDETGGDRRINLFLYKVQENATLRNLDWQVKRGEPSQLVPPPLSLNLSYLMTAYAPNDPQTGNSTAHSILGDAMRVFYENAIIPEDHLIDGLRDAREHVKIVMNTLDLDELSKVWSTFTQPFRLSVLYEVSTVQLDMLSSSERVMAKRVRQVGTPRVEAPFKPPVVEAMEPEGGAAGTVVAFRGTGLAGWKAYVTIMGRMIADGKNIGGDAFQATLPNDLPTGFHEVRVDISHLFRRTFYFEVTT</sequence>
<evidence type="ECO:0000259" key="1">
    <source>
        <dbReference type="Pfam" id="PF14065"/>
    </source>
</evidence>
<gene>
    <name evidence="2" type="ORF">GXY80_05455</name>
</gene>
<dbReference type="Pfam" id="PF14065">
    <property type="entry name" value="Pvc16_N"/>
    <property type="match status" value="1"/>
</dbReference>
<dbReference type="AlphaFoldDB" id="A0A971M4E2"/>
<evidence type="ECO:0000313" key="2">
    <source>
        <dbReference type="EMBL" id="NLW34916.1"/>
    </source>
</evidence>
<dbReference type="EMBL" id="JAAYEE010000094">
    <property type="protein sequence ID" value="NLW34916.1"/>
    <property type="molecule type" value="Genomic_DNA"/>
</dbReference>
<reference evidence="2" key="2">
    <citation type="submission" date="2020-01" db="EMBL/GenBank/DDBJ databases">
        <authorList>
            <person name="Campanaro S."/>
        </authorList>
    </citation>
    <scope>NUCLEOTIDE SEQUENCE</scope>
    <source>
        <strain evidence="2">AS06rmzACSIP_7</strain>
    </source>
</reference>
<name>A0A971M4E2_9BACT</name>
<accession>A0A971M4E2</accession>
<organism evidence="2 3">
    <name type="scientific">Syntrophorhabdus aromaticivorans</name>
    <dbReference type="NCBI Taxonomy" id="328301"/>
    <lineage>
        <taxon>Bacteria</taxon>
        <taxon>Pseudomonadati</taxon>
        <taxon>Thermodesulfobacteriota</taxon>
        <taxon>Syntrophorhabdia</taxon>
        <taxon>Syntrophorhabdales</taxon>
        <taxon>Syntrophorhabdaceae</taxon>
        <taxon>Syntrophorhabdus</taxon>
    </lineage>
</organism>
<comment type="caution">
    <text evidence="2">The sequence shown here is derived from an EMBL/GenBank/DDBJ whole genome shotgun (WGS) entry which is preliminary data.</text>
</comment>
<dbReference type="InterPro" id="IPR025351">
    <property type="entry name" value="Pvc16_N"/>
</dbReference>
<reference evidence="2" key="1">
    <citation type="journal article" date="2020" name="Biotechnol. Biofuels">
        <title>New insights from the biogas microbiome by comprehensive genome-resolved metagenomics of nearly 1600 species originating from multiple anaerobic digesters.</title>
        <authorList>
            <person name="Campanaro S."/>
            <person name="Treu L."/>
            <person name="Rodriguez-R L.M."/>
            <person name="Kovalovszki A."/>
            <person name="Ziels R.M."/>
            <person name="Maus I."/>
            <person name="Zhu X."/>
            <person name="Kougias P.G."/>
            <person name="Basile A."/>
            <person name="Luo G."/>
            <person name="Schluter A."/>
            <person name="Konstantinidis K.T."/>
            <person name="Angelidaki I."/>
        </authorList>
    </citation>
    <scope>NUCLEOTIDE SEQUENCE</scope>
    <source>
        <strain evidence="2">AS06rmzACSIP_7</strain>
    </source>
</reference>
<dbReference type="Proteomes" id="UP000777265">
    <property type="component" value="Unassembled WGS sequence"/>
</dbReference>
<proteinExistence type="predicted"/>